<gene>
    <name evidence="1" type="ORF">BCV30_00235</name>
</gene>
<organism evidence="1 2">
    <name type="scientific">Vibrio lentus</name>
    <dbReference type="NCBI Taxonomy" id="136468"/>
    <lineage>
        <taxon>Bacteria</taxon>
        <taxon>Pseudomonadati</taxon>
        <taxon>Pseudomonadota</taxon>
        <taxon>Gammaproteobacteria</taxon>
        <taxon>Vibrionales</taxon>
        <taxon>Vibrionaceae</taxon>
        <taxon>Vibrio</taxon>
    </lineage>
</organism>
<proteinExistence type="predicted"/>
<protein>
    <submittedName>
        <fullName evidence="1">Uncharacterized protein</fullName>
    </submittedName>
</protein>
<dbReference type="AlphaFoldDB" id="A0A2N7C7H9"/>
<accession>A0A2N7C7H9</accession>
<name>A0A2N7C7H9_9VIBR</name>
<dbReference type="RefSeq" id="WP_102267975.1">
    <property type="nucleotide sequence ID" value="NZ_MCSH01000137.1"/>
</dbReference>
<sequence>MNNTIVLTQEMTELIEESEQIFSQIEPLLPNGRENSDAIIKLNERRAEIDSKLGMLLRDVYKKS</sequence>
<evidence type="ECO:0000313" key="2">
    <source>
        <dbReference type="Proteomes" id="UP000235778"/>
    </source>
</evidence>
<comment type="caution">
    <text evidence="1">The sequence shown here is derived from an EMBL/GenBank/DDBJ whole genome shotgun (WGS) entry which is preliminary data.</text>
</comment>
<evidence type="ECO:0000313" key="1">
    <source>
        <dbReference type="EMBL" id="PME75531.1"/>
    </source>
</evidence>
<dbReference type="Proteomes" id="UP000235778">
    <property type="component" value="Unassembled WGS sequence"/>
</dbReference>
<dbReference type="EMBL" id="MCSI01000001">
    <property type="protein sequence ID" value="PME75531.1"/>
    <property type="molecule type" value="Genomic_DNA"/>
</dbReference>
<reference evidence="2" key="1">
    <citation type="submission" date="2016-07" db="EMBL/GenBank/DDBJ databases">
        <title>Nontailed viruses are major unrecognized killers of bacteria in the ocean.</title>
        <authorList>
            <person name="Kauffman K."/>
            <person name="Hussain F."/>
            <person name="Yang J."/>
            <person name="Arevalo P."/>
            <person name="Brown J."/>
            <person name="Cutler M."/>
            <person name="Kelly L."/>
            <person name="Polz M.F."/>
        </authorList>
    </citation>
    <scope>NUCLEOTIDE SEQUENCE [LARGE SCALE GENOMIC DNA]</scope>
    <source>
        <strain evidence="2">10N.286.55.C1</strain>
    </source>
</reference>